<feature type="repeat" description="WD" evidence="9">
    <location>
        <begin position="211"/>
        <end position="252"/>
    </location>
</feature>
<evidence type="ECO:0000256" key="5">
    <source>
        <dbReference type="ARBA" id="ARBA00023187"/>
    </source>
</evidence>
<keyword evidence="12" id="KW-1185">Reference proteome</keyword>
<dbReference type="InterPro" id="IPR020472">
    <property type="entry name" value="WD40_PAC1"/>
</dbReference>
<name>A0A8H7QPC3_9FUNG</name>
<dbReference type="PRINTS" id="PR00320">
    <property type="entry name" value="GPROTEINBRPT"/>
</dbReference>
<dbReference type="PROSITE" id="PS00678">
    <property type="entry name" value="WD_REPEATS_1"/>
    <property type="match status" value="1"/>
</dbReference>
<dbReference type="SUPFAM" id="SSF50978">
    <property type="entry name" value="WD40 repeat-like"/>
    <property type="match status" value="1"/>
</dbReference>
<dbReference type="InterPro" id="IPR036322">
    <property type="entry name" value="WD40_repeat_dom_sf"/>
</dbReference>
<evidence type="ECO:0000256" key="8">
    <source>
        <dbReference type="ARBA" id="ARBA00026184"/>
    </source>
</evidence>
<dbReference type="CDD" id="cd00200">
    <property type="entry name" value="WD40"/>
    <property type="match status" value="1"/>
</dbReference>
<keyword evidence="5" id="KW-0508">mRNA splicing</keyword>
<evidence type="ECO:0000313" key="12">
    <source>
        <dbReference type="Proteomes" id="UP000603453"/>
    </source>
</evidence>
<feature type="repeat" description="WD" evidence="9">
    <location>
        <begin position="261"/>
        <end position="302"/>
    </location>
</feature>
<evidence type="ECO:0000256" key="7">
    <source>
        <dbReference type="ARBA" id="ARBA00025801"/>
    </source>
</evidence>
<dbReference type="InterPro" id="IPR045184">
    <property type="entry name" value="SMU1"/>
</dbReference>
<dbReference type="AlphaFoldDB" id="A0A8H7QPC3"/>
<dbReference type="Gene3D" id="2.130.10.10">
    <property type="entry name" value="YVTN repeat-like/Quinoprotein amine dehydrogenase"/>
    <property type="match status" value="1"/>
</dbReference>
<accession>A0A8H7QPC3</accession>
<evidence type="ECO:0000256" key="1">
    <source>
        <dbReference type="ARBA" id="ARBA00004324"/>
    </source>
</evidence>
<keyword evidence="3" id="KW-0507">mRNA processing</keyword>
<evidence type="ECO:0000259" key="10">
    <source>
        <dbReference type="Pfam" id="PF17814"/>
    </source>
</evidence>
<dbReference type="InterPro" id="IPR006594">
    <property type="entry name" value="LisH"/>
</dbReference>
<dbReference type="GO" id="GO:0000398">
    <property type="term" value="P:mRNA splicing, via spliceosome"/>
    <property type="evidence" value="ECO:0007669"/>
    <property type="project" value="InterPro"/>
</dbReference>
<dbReference type="PANTHER" id="PTHR22848">
    <property type="entry name" value="WD40 REPEAT PROTEIN"/>
    <property type="match status" value="1"/>
</dbReference>
<proteinExistence type="inferred from homology"/>
<dbReference type="Pfam" id="PF00400">
    <property type="entry name" value="WD40"/>
    <property type="match status" value="4"/>
</dbReference>
<sequence>MSVEIEAEDVIRLVLQFLKENDLQESALALELETTVKINTLENKEAFVKTIKEGEWDVVLRHVVDLKIPPRKLMDLYEQVVLELTELRELGAARTLLRQTEPMFILKQRHPERYLRLEHTLSRSMFDPKDNYPNGMTKEKRRNVIAQALASEVAVVEPARLITLLEDCIKWQQHQGLLPLDTKFDLFRSSDGIQSTEEDAFADKEYSLIKFPGKNTYAECTTFSPNGQNLITGSVDGFIEVWNYLTGKLRKDLKYQAEENLMSMDQSVISLDVSQDSELLATGSTDGKIAIWKLQSGICTRRFSPAHSQGVTSVCFNKEANHILSGSYDHSVKIHHVKSGKLVKSFEGHTSFVNSVLYNWDNTLVLSASSNGEIKVWDVTSGSCLSTTTPQRETSVQLLLSIPSDTNHFIAVTKSSTLFIMTEKGKVIKTISHPDAKDFISATVSHGGKLVYAVSEESIMYSFQIATGNLVGQKHLCKAEVIGISCHPFTNVIASNDETGLIHLLKHE</sequence>
<dbReference type="PROSITE" id="PS50082">
    <property type="entry name" value="WD_REPEATS_2"/>
    <property type="match status" value="4"/>
</dbReference>
<protein>
    <recommendedName>
        <fullName evidence="8">WD40 repeat-containing protein SMU1</fullName>
    </recommendedName>
</protein>
<comment type="similarity">
    <text evidence="7">Belongs to the WD repeat SMU1 family.</text>
</comment>
<keyword evidence="6" id="KW-0539">Nucleus</keyword>
<evidence type="ECO:0000256" key="4">
    <source>
        <dbReference type="ARBA" id="ARBA00022737"/>
    </source>
</evidence>
<dbReference type="OrthoDB" id="538223at2759"/>
<gene>
    <name evidence="11" type="ORF">INT47_009329</name>
</gene>
<dbReference type="SMART" id="SM00667">
    <property type="entry name" value="LisH"/>
    <property type="match status" value="1"/>
</dbReference>
<dbReference type="InterPro" id="IPR001680">
    <property type="entry name" value="WD40_rpt"/>
</dbReference>
<dbReference type="GO" id="GO:0016607">
    <property type="term" value="C:nuclear speck"/>
    <property type="evidence" value="ECO:0007669"/>
    <property type="project" value="UniProtKB-SubCell"/>
</dbReference>
<comment type="subcellular location">
    <subcellularLocation>
        <location evidence="1">Nucleus speckle</location>
    </subcellularLocation>
</comment>
<evidence type="ECO:0000313" key="11">
    <source>
        <dbReference type="EMBL" id="KAG2196334.1"/>
    </source>
</evidence>
<feature type="repeat" description="WD" evidence="9">
    <location>
        <begin position="346"/>
        <end position="387"/>
    </location>
</feature>
<evidence type="ECO:0000256" key="6">
    <source>
        <dbReference type="ARBA" id="ARBA00023242"/>
    </source>
</evidence>
<dbReference type="InterPro" id="IPR054532">
    <property type="entry name" value="TPL_SMU1_LisH-like"/>
</dbReference>
<dbReference type="SMART" id="SM00320">
    <property type="entry name" value="WD40"/>
    <property type="match status" value="6"/>
</dbReference>
<dbReference type="EMBL" id="JAEPRD010000149">
    <property type="protein sequence ID" value="KAG2196334.1"/>
    <property type="molecule type" value="Genomic_DNA"/>
</dbReference>
<reference evidence="11" key="1">
    <citation type="submission" date="2020-12" db="EMBL/GenBank/DDBJ databases">
        <title>Metabolic potential, ecology and presence of endohyphal bacteria is reflected in genomic diversity of Mucoromycotina.</title>
        <authorList>
            <person name="Muszewska A."/>
            <person name="Okrasinska A."/>
            <person name="Steczkiewicz K."/>
            <person name="Drgas O."/>
            <person name="Orlowska M."/>
            <person name="Perlinska-Lenart U."/>
            <person name="Aleksandrzak-Piekarczyk T."/>
            <person name="Szatraj K."/>
            <person name="Zielenkiewicz U."/>
            <person name="Pilsyk S."/>
            <person name="Malc E."/>
            <person name="Mieczkowski P."/>
            <person name="Kruszewska J.S."/>
            <person name="Biernat P."/>
            <person name="Pawlowska J."/>
        </authorList>
    </citation>
    <scope>NUCLEOTIDE SEQUENCE</scope>
    <source>
        <strain evidence="11">WA0000017839</strain>
    </source>
</reference>
<feature type="repeat" description="WD" evidence="9">
    <location>
        <begin position="304"/>
        <end position="345"/>
    </location>
</feature>
<comment type="caution">
    <text evidence="11">The sequence shown here is derived from an EMBL/GenBank/DDBJ whole genome shotgun (WGS) entry which is preliminary data.</text>
</comment>
<dbReference type="Proteomes" id="UP000603453">
    <property type="component" value="Unassembled WGS sequence"/>
</dbReference>
<evidence type="ECO:0000256" key="9">
    <source>
        <dbReference type="PROSITE-ProRule" id="PRU00221"/>
    </source>
</evidence>
<evidence type="ECO:0000256" key="2">
    <source>
        <dbReference type="ARBA" id="ARBA00022574"/>
    </source>
</evidence>
<dbReference type="Pfam" id="PF17814">
    <property type="entry name" value="LisH_TPL"/>
    <property type="match status" value="1"/>
</dbReference>
<dbReference type="InterPro" id="IPR015943">
    <property type="entry name" value="WD40/YVTN_repeat-like_dom_sf"/>
</dbReference>
<feature type="domain" description="TPL/SMU1 LisH-like dimerisation" evidence="10">
    <location>
        <begin position="6"/>
        <end position="36"/>
    </location>
</feature>
<dbReference type="PROSITE" id="PS50896">
    <property type="entry name" value="LISH"/>
    <property type="match status" value="1"/>
</dbReference>
<organism evidence="11 12">
    <name type="scientific">Mucor saturninus</name>
    <dbReference type="NCBI Taxonomy" id="64648"/>
    <lineage>
        <taxon>Eukaryota</taxon>
        <taxon>Fungi</taxon>
        <taxon>Fungi incertae sedis</taxon>
        <taxon>Mucoromycota</taxon>
        <taxon>Mucoromycotina</taxon>
        <taxon>Mucoromycetes</taxon>
        <taxon>Mucorales</taxon>
        <taxon>Mucorineae</taxon>
        <taxon>Mucoraceae</taxon>
        <taxon>Mucor</taxon>
    </lineage>
</organism>
<dbReference type="InterPro" id="IPR019775">
    <property type="entry name" value="WD40_repeat_CS"/>
</dbReference>
<keyword evidence="2 9" id="KW-0853">WD repeat</keyword>
<keyword evidence="4" id="KW-0677">Repeat</keyword>
<dbReference type="PROSITE" id="PS50294">
    <property type="entry name" value="WD_REPEATS_REGION"/>
    <property type="match status" value="3"/>
</dbReference>
<evidence type="ECO:0000256" key="3">
    <source>
        <dbReference type="ARBA" id="ARBA00022664"/>
    </source>
</evidence>